<sequence>MHQESSPNSPCLEDKVIAMHQESPLSPLCPYPSRERCPSIVTDTAALPSLPCCFWSEATRRSSDVTWTRSTSVRVWEAAVCPRGSGYTHTHTHTCAPVTPNIHLTNGLKIIIIINKRWFNGRMVWTSDDGETGVRIPVGSPTASLVLTDSSQLTSDSQHLVSVGRLWATLPITSPCPWGLIRQ</sequence>
<gene>
    <name evidence="1" type="ORF">TCMB3V08_LOCUS12499</name>
</gene>
<protein>
    <submittedName>
        <fullName evidence="1">(California timema) hypothetical protein</fullName>
    </submittedName>
</protein>
<proteinExistence type="predicted"/>
<accession>A0A7R9JIK8</accession>
<name>A0A7R9JIK8_TIMCA</name>
<dbReference type="EMBL" id="OE195365">
    <property type="protein sequence ID" value="CAD7579966.1"/>
    <property type="molecule type" value="Genomic_DNA"/>
</dbReference>
<evidence type="ECO:0000313" key="1">
    <source>
        <dbReference type="EMBL" id="CAD7579966.1"/>
    </source>
</evidence>
<organism evidence="1">
    <name type="scientific">Timema californicum</name>
    <name type="common">California timema</name>
    <name type="synonym">Walking stick</name>
    <dbReference type="NCBI Taxonomy" id="61474"/>
    <lineage>
        <taxon>Eukaryota</taxon>
        <taxon>Metazoa</taxon>
        <taxon>Ecdysozoa</taxon>
        <taxon>Arthropoda</taxon>
        <taxon>Hexapoda</taxon>
        <taxon>Insecta</taxon>
        <taxon>Pterygota</taxon>
        <taxon>Neoptera</taxon>
        <taxon>Polyneoptera</taxon>
        <taxon>Phasmatodea</taxon>
        <taxon>Timematodea</taxon>
        <taxon>Timematoidea</taxon>
        <taxon>Timematidae</taxon>
        <taxon>Timema</taxon>
    </lineage>
</organism>
<reference evidence="1" key="1">
    <citation type="submission" date="2020-11" db="EMBL/GenBank/DDBJ databases">
        <authorList>
            <person name="Tran Van P."/>
        </authorList>
    </citation>
    <scope>NUCLEOTIDE SEQUENCE</scope>
</reference>
<dbReference type="AlphaFoldDB" id="A0A7R9JIK8"/>